<dbReference type="EMBL" id="JBBWWQ010000006">
    <property type="protein sequence ID" value="KAK8945233.1"/>
    <property type="molecule type" value="Genomic_DNA"/>
</dbReference>
<protein>
    <submittedName>
        <fullName evidence="1">Uncharacterized protein</fullName>
    </submittedName>
</protein>
<evidence type="ECO:0000313" key="2">
    <source>
        <dbReference type="Proteomes" id="UP001418222"/>
    </source>
</evidence>
<sequence length="411" mass="45966">MDNKSRRGNEDRWDCKEEVVATKTVVAPGIGDGRNTSCGCGMETSLGQCKQTESEEYVILDLESVCLPADIPANTPYTLSSLSFQSSQCISLPPSVYQREVPPFPSLTRTRRPPCNPFLSSLLRRQWPPETSLRSTTTTVSSFHDIVSAGRLSFRCDHPPISSSTWTTYPSSTPSVVVSPTLTHRKPLVTPLFFVDIVDADPDAIVFIYPLFFRAISIACLRMQFSTLSLGPQTTLSPLTSKPRFGSRSFVSIVSSAAVISTSAHPLVSLLLLRARSMTTWYQRQRFSFFRCNSVKPKLHIIFALCYNTDITNRAPPFCLQISGIRPSISFSTLCLFIDYNKRGRNHPSSIRDILQLVEPSSSTQDYFCIIGASKKTICSSFHCNHRYPILRSRTRSTPLRTTFTDEEDIV</sequence>
<accession>A0AAP0G9E7</accession>
<keyword evidence="2" id="KW-1185">Reference proteome</keyword>
<proteinExistence type="predicted"/>
<evidence type="ECO:0000313" key="1">
    <source>
        <dbReference type="EMBL" id="KAK8945233.1"/>
    </source>
</evidence>
<name>A0AAP0G9E7_9ASPA</name>
<reference evidence="1 2" key="1">
    <citation type="journal article" date="2022" name="Nat. Plants">
        <title>Genomes of leafy and leafless Platanthera orchids illuminate the evolution of mycoheterotrophy.</title>
        <authorList>
            <person name="Li M.H."/>
            <person name="Liu K.W."/>
            <person name="Li Z."/>
            <person name="Lu H.C."/>
            <person name="Ye Q.L."/>
            <person name="Zhang D."/>
            <person name="Wang J.Y."/>
            <person name="Li Y.F."/>
            <person name="Zhong Z.M."/>
            <person name="Liu X."/>
            <person name="Yu X."/>
            <person name="Liu D.K."/>
            <person name="Tu X.D."/>
            <person name="Liu B."/>
            <person name="Hao Y."/>
            <person name="Liao X.Y."/>
            <person name="Jiang Y.T."/>
            <person name="Sun W.H."/>
            <person name="Chen J."/>
            <person name="Chen Y.Q."/>
            <person name="Ai Y."/>
            <person name="Zhai J.W."/>
            <person name="Wu S.S."/>
            <person name="Zhou Z."/>
            <person name="Hsiao Y.Y."/>
            <person name="Wu W.L."/>
            <person name="Chen Y.Y."/>
            <person name="Lin Y.F."/>
            <person name="Hsu J.L."/>
            <person name="Li C.Y."/>
            <person name="Wang Z.W."/>
            <person name="Zhao X."/>
            <person name="Zhong W.Y."/>
            <person name="Ma X.K."/>
            <person name="Ma L."/>
            <person name="Huang J."/>
            <person name="Chen G.Z."/>
            <person name="Huang M.Z."/>
            <person name="Huang L."/>
            <person name="Peng D.H."/>
            <person name="Luo Y.B."/>
            <person name="Zou S.Q."/>
            <person name="Chen S.P."/>
            <person name="Lan S."/>
            <person name="Tsai W.C."/>
            <person name="Van de Peer Y."/>
            <person name="Liu Z.J."/>
        </authorList>
    </citation>
    <scope>NUCLEOTIDE SEQUENCE [LARGE SCALE GENOMIC DNA]</scope>
    <source>
        <strain evidence="1">Lor287</strain>
    </source>
</reference>
<dbReference type="Proteomes" id="UP001418222">
    <property type="component" value="Unassembled WGS sequence"/>
</dbReference>
<dbReference type="AlphaFoldDB" id="A0AAP0G9E7"/>
<comment type="caution">
    <text evidence="1">The sequence shown here is derived from an EMBL/GenBank/DDBJ whole genome shotgun (WGS) entry which is preliminary data.</text>
</comment>
<organism evidence="1 2">
    <name type="scientific">Platanthera zijinensis</name>
    <dbReference type="NCBI Taxonomy" id="2320716"/>
    <lineage>
        <taxon>Eukaryota</taxon>
        <taxon>Viridiplantae</taxon>
        <taxon>Streptophyta</taxon>
        <taxon>Embryophyta</taxon>
        <taxon>Tracheophyta</taxon>
        <taxon>Spermatophyta</taxon>
        <taxon>Magnoliopsida</taxon>
        <taxon>Liliopsida</taxon>
        <taxon>Asparagales</taxon>
        <taxon>Orchidaceae</taxon>
        <taxon>Orchidoideae</taxon>
        <taxon>Orchideae</taxon>
        <taxon>Orchidinae</taxon>
        <taxon>Platanthera</taxon>
    </lineage>
</organism>
<gene>
    <name evidence="1" type="ORF">KSP39_PZI008388</name>
</gene>